<dbReference type="SMART" id="SM00091">
    <property type="entry name" value="PAS"/>
    <property type="match status" value="1"/>
</dbReference>
<dbReference type="CDD" id="cd00082">
    <property type="entry name" value="HisKA"/>
    <property type="match status" value="1"/>
</dbReference>
<keyword evidence="4" id="KW-0418">Kinase</keyword>
<protein>
    <recommendedName>
        <fullName evidence="9">Sensory histidine kinase/phosphatase NtrB</fullName>
    </recommendedName>
    <alternativeName>
        <fullName evidence="10">Nitrogen regulation protein NR(II)</fullName>
    </alternativeName>
    <alternativeName>
        <fullName evidence="11">Nitrogen regulator II</fullName>
    </alternativeName>
</protein>
<evidence type="ECO:0000256" key="6">
    <source>
        <dbReference type="ARBA" id="ARBA00023012"/>
    </source>
</evidence>
<organism evidence="13">
    <name type="scientific">marine metagenome</name>
    <dbReference type="NCBI Taxonomy" id="408172"/>
    <lineage>
        <taxon>unclassified sequences</taxon>
        <taxon>metagenomes</taxon>
        <taxon>ecological metagenomes</taxon>
    </lineage>
</organism>
<gene>
    <name evidence="13" type="ORF">METZ01_LOCUS124487</name>
</gene>
<dbReference type="CDD" id="cd00130">
    <property type="entry name" value="PAS"/>
    <property type="match status" value="1"/>
</dbReference>
<keyword evidence="6" id="KW-0902">Two-component regulatory system</keyword>
<evidence type="ECO:0000256" key="4">
    <source>
        <dbReference type="ARBA" id="ARBA00022777"/>
    </source>
</evidence>
<dbReference type="GO" id="GO:0005524">
    <property type="term" value="F:ATP binding"/>
    <property type="evidence" value="ECO:0007669"/>
    <property type="project" value="UniProtKB-KW"/>
</dbReference>
<dbReference type="Pfam" id="PF00512">
    <property type="entry name" value="HisKA"/>
    <property type="match status" value="1"/>
</dbReference>
<reference evidence="13" key="1">
    <citation type="submission" date="2018-05" db="EMBL/GenBank/DDBJ databases">
        <authorList>
            <person name="Lanie J.A."/>
            <person name="Ng W.-L."/>
            <person name="Kazmierczak K.M."/>
            <person name="Andrzejewski T.M."/>
            <person name="Davidsen T.M."/>
            <person name="Wayne K.J."/>
            <person name="Tettelin H."/>
            <person name="Glass J.I."/>
            <person name="Rusch D."/>
            <person name="Podicherti R."/>
            <person name="Tsui H.-C.T."/>
            <person name="Winkler M.E."/>
        </authorList>
    </citation>
    <scope>NUCLEOTIDE SEQUENCE</scope>
</reference>
<dbReference type="InterPro" id="IPR036890">
    <property type="entry name" value="HATPase_C_sf"/>
</dbReference>
<evidence type="ECO:0000256" key="8">
    <source>
        <dbReference type="ARBA" id="ARBA00037696"/>
    </source>
</evidence>
<feature type="domain" description="Histidine kinase" evidence="12">
    <location>
        <begin position="137"/>
        <end position="354"/>
    </location>
</feature>
<dbReference type="SUPFAM" id="SSF47384">
    <property type="entry name" value="Homodimeric domain of signal transducing histidine kinase"/>
    <property type="match status" value="1"/>
</dbReference>
<evidence type="ECO:0000256" key="3">
    <source>
        <dbReference type="ARBA" id="ARBA00022741"/>
    </source>
</evidence>
<evidence type="ECO:0000256" key="9">
    <source>
        <dbReference type="ARBA" id="ARBA00039567"/>
    </source>
</evidence>
<dbReference type="Pfam" id="PF02518">
    <property type="entry name" value="HATPase_c"/>
    <property type="match status" value="1"/>
</dbReference>
<dbReference type="SMART" id="SM00387">
    <property type="entry name" value="HATPase_c"/>
    <property type="match status" value="1"/>
</dbReference>
<evidence type="ECO:0000313" key="13">
    <source>
        <dbReference type="EMBL" id="SVA71633.1"/>
    </source>
</evidence>
<dbReference type="Gene3D" id="3.30.565.10">
    <property type="entry name" value="Histidine kinase-like ATPase, C-terminal domain"/>
    <property type="match status" value="1"/>
</dbReference>
<keyword evidence="7" id="KW-0535">Nitrogen fixation</keyword>
<name>A0A381Y581_9ZZZZ</name>
<evidence type="ECO:0000256" key="10">
    <source>
        <dbReference type="ARBA" id="ARBA00042313"/>
    </source>
</evidence>
<dbReference type="InterPro" id="IPR003661">
    <property type="entry name" value="HisK_dim/P_dom"/>
</dbReference>
<dbReference type="PANTHER" id="PTHR43065:SF16">
    <property type="entry name" value="SENSORY HISTIDINE KINASE_PHOSPHATASE NTRB"/>
    <property type="match status" value="1"/>
</dbReference>
<keyword evidence="1" id="KW-0597">Phosphoprotein</keyword>
<evidence type="ECO:0000256" key="11">
    <source>
        <dbReference type="ARBA" id="ARBA00043094"/>
    </source>
</evidence>
<dbReference type="AlphaFoldDB" id="A0A381Y581"/>
<dbReference type="InterPro" id="IPR036097">
    <property type="entry name" value="HisK_dim/P_sf"/>
</dbReference>
<evidence type="ECO:0000256" key="5">
    <source>
        <dbReference type="ARBA" id="ARBA00022840"/>
    </source>
</evidence>
<accession>A0A381Y581</accession>
<proteinExistence type="predicted"/>
<dbReference type="InterPro" id="IPR004358">
    <property type="entry name" value="Sig_transdc_His_kin-like_C"/>
</dbReference>
<keyword evidence="3" id="KW-0547">Nucleotide-binding</keyword>
<evidence type="ECO:0000256" key="2">
    <source>
        <dbReference type="ARBA" id="ARBA00022679"/>
    </source>
</evidence>
<dbReference type="PANTHER" id="PTHR43065">
    <property type="entry name" value="SENSOR HISTIDINE KINASE"/>
    <property type="match status" value="1"/>
</dbReference>
<keyword evidence="5" id="KW-0067">ATP-binding</keyword>
<dbReference type="InterPro" id="IPR003594">
    <property type="entry name" value="HATPase_dom"/>
</dbReference>
<dbReference type="Gene3D" id="3.30.450.20">
    <property type="entry name" value="PAS domain"/>
    <property type="match status" value="1"/>
</dbReference>
<dbReference type="InterPro" id="IPR005467">
    <property type="entry name" value="His_kinase_dom"/>
</dbReference>
<dbReference type="PROSITE" id="PS50109">
    <property type="entry name" value="HIS_KIN"/>
    <property type="match status" value="1"/>
</dbReference>
<evidence type="ECO:0000256" key="1">
    <source>
        <dbReference type="ARBA" id="ARBA00022553"/>
    </source>
</evidence>
<dbReference type="SMART" id="SM00388">
    <property type="entry name" value="HisKA"/>
    <property type="match status" value="1"/>
</dbReference>
<dbReference type="PRINTS" id="PR00344">
    <property type="entry name" value="BCTRLSENSOR"/>
</dbReference>
<keyword evidence="2" id="KW-0808">Transferase</keyword>
<dbReference type="InterPro" id="IPR000014">
    <property type="entry name" value="PAS"/>
</dbReference>
<dbReference type="EMBL" id="UINC01017317">
    <property type="protein sequence ID" value="SVA71633.1"/>
    <property type="molecule type" value="Genomic_DNA"/>
</dbReference>
<dbReference type="SUPFAM" id="SSF55874">
    <property type="entry name" value="ATPase domain of HSP90 chaperone/DNA topoisomerase II/histidine kinase"/>
    <property type="match status" value="1"/>
</dbReference>
<evidence type="ECO:0000256" key="7">
    <source>
        <dbReference type="ARBA" id="ARBA00023231"/>
    </source>
</evidence>
<dbReference type="Gene3D" id="1.10.287.130">
    <property type="match status" value="1"/>
</dbReference>
<evidence type="ECO:0000259" key="12">
    <source>
        <dbReference type="PROSITE" id="PS50109"/>
    </source>
</evidence>
<dbReference type="NCBIfam" id="NF008293">
    <property type="entry name" value="PRK11073.1"/>
    <property type="match status" value="1"/>
</dbReference>
<dbReference type="GO" id="GO:0000155">
    <property type="term" value="F:phosphorelay sensor kinase activity"/>
    <property type="evidence" value="ECO:0007669"/>
    <property type="project" value="InterPro"/>
</dbReference>
<comment type="function">
    <text evidence="8">Member of the two-component regulatory system NtrB/NtrC, which controls expression of the nitrogen-regulated (ntr) genes in response to nitrogen limitation. Under conditions of nitrogen limitation, NtrB autophosphorylates and transfers the phosphoryl group to NtrC. In the presence of nitrogen, acts as a phosphatase that dephosphorylates and inactivates NtrC.</text>
</comment>
<sequence length="366" mass="41365">MKKLDRHYLDELKTGVLLLDRLLKIKYLNSSAQSLLDTSFKSSKDKNLKELFFEEAEDFDSFLENLNNKTAFSKVDVLLFIKGGKKLLCDYHIQPFKDELIGEGFILEIINKDYSHEVRERLRSQANQEITSAFIKGLAHEIKNPLSGIRGAAQLLSQKLPKEHLGEYTEMIINQTDRLSSLVDDILGPNRKPAFEMQNIHAPLENVITLLKQNLSENGINLLKDYDPSIPDIYIDIYLLEQSILNLVNNARDSLIEGEVLSPEIKIITRVLHQELLGETQHKTVCKISVIDNGPGIPKDLKDSVFFPMISSKSEGAGLGLSITQGIISQHNGTIKFESEPGKTEFSILIPIEHKFSEQELRRANA</sequence>